<dbReference type="PANTHER" id="PTHR43881:SF1">
    <property type="entry name" value="GAMMA-GLUTAMYLTRANSPEPTIDASE (AFU_ORTHOLOGUE AFUA_4G13580)"/>
    <property type="match status" value="1"/>
</dbReference>
<dbReference type="Gene3D" id="1.10.246.130">
    <property type="match status" value="1"/>
</dbReference>
<protein>
    <submittedName>
        <fullName evidence="1">LAQU0S33e00144g1_1</fullName>
    </submittedName>
</protein>
<keyword evidence="2" id="KW-1185">Reference proteome</keyword>
<gene>
    <name evidence="1" type="ORF">LAQU0_S33e00144g</name>
</gene>
<dbReference type="InterPro" id="IPR029055">
    <property type="entry name" value="Ntn_hydrolases_N"/>
</dbReference>
<organism evidence="1 2">
    <name type="scientific">Lachancea quebecensis</name>
    <dbReference type="NCBI Taxonomy" id="1654605"/>
    <lineage>
        <taxon>Eukaryota</taxon>
        <taxon>Fungi</taxon>
        <taxon>Dikarya</taxon>
        <taxon>Ascomycota</taxon>
        <taxon>Saccharomycotina</taxon>
        <taxon>Saccharomycetes</taxon>
        <taxon>Saccharomycetales</taxon>
        <taxon>Saccharomycetaceae</taxon>
        <taxon>Lachancea</taxon>
    </lineage>
</organism>
<name>A0A0P1KYK1_9SACH</name>
<dbReference type="EMBL" id="LN890544">
    <property type="protein sequence ID" value="CUS25195.1"/>
    <property type="molecule type" value="Genomic_DNA"/>
</dbReference>
<dbReference type="AlphaFoldDB" id="A0A0P1KYK1"/>
<dbReference type="Proteomes" id="UP000236544">
    <property type="component" value="Unassembled WGS sequence"/>
</dbReference>
<dbReference type="InterPro" id="IPR043137">
    <property type="entry name" value="GGT_ssub_C"/>
</dbReference>
<evidence type="ECO:0000313" key="2">
    <source>
        <dbReference type="Proteomes" id="UP000236544"/>
    </source>
</evidence>
<evidence type="ECO:0000313" key="1">
    <source>
        <dbReference type="EMBL" id="CUS25195.1"/>
    </source>
</evidence>
<dbReference type="Pfam" id="PF01019">
    <property type="entry name" value="G_glu_transpept"/>
    <property type="match status" value="1"/>
</dbReference>
<dbReference type="PRINTS" id="PR01210">
    <property type="entry name" value="GGTRANSPTASE"/>
</dbReference>
<dbReference type="OrthoDB" id="2015213at2759"/>
<dbReference type="PANTHER" id="PTHR43881">
    <property type="entry name" value="GAMMA-GLUTAMYLTRANSPEPTIDASE (AFU_ORTHOLOGUE AFUA_4G13580)"/>
    <property type="match status" value="1"/>
</dbReference>
<dbReference type="InterPro" id="IPR043138">
    <property type="entry name" value="GGT_lsub"/>
</dbReference>
<dbReference type="InterPro" id="IPR052896">
    <property type="entry name" value="GGT-like_enzyme"/>
</dbReference>
<dbReference type="Gene3D" id="3.60.20.40">
    <property type="match status" value="1"/>
</dbReference>
<proteinExistence type="predicted"/>
<reference evidence="2" key="1">
    <citation type="submission" date="2015-10" db="EMBL/GenBank/DDBJ databases">
        <authorList>
            <person name="Devillers H."/>
        </authorList>
    </citation>
    <scope>NUCLEOTIDE SEQUENCE [LARGE SCALE GENOMIC DNA]</scope>
</reference>
<accession>A0A0P1KYK1</accession>
<dbReference type="SUPFAM" id="SSF56235">
    <property type="entry name" value="N-terminal nucleophile aminohydrolases (Ntn hydrolases)"/>
    <property type="match status" value="1"/>
</dbReference>
<sequence>MSFNSSRRSVVHSTKGIVTCSQPLAAAAGVKVLELGGNSIDASIAVSACLCVLEPASTGVAGDCFLLHFNASTKEVIGLNGTGRTPSKLSREWLIENGAVDPSASRLSPTSVHAITVPGAVAGWVDAFTRLGSGKVSLEQILQPAIDLSENGHPISEISAYLVQTCWDRLQKQNEDAPELLNCFAPLNNPGQPPKDGDFVVNRQLAKVFRAIAKNGKEGFYNGEIADAIVDEIARRGGILSKQDLANHTSTFVDAIYLDVLGHRIWEIPPNSQGLVALLALGIIQELHEEGIVDLYTLKQNSPEYLHLITECLKIAFYDSDEYVSDPCYQEADILDKLLSKEYLRARAKLFGKDSILDSSKMRHGVPDASLNQSDTVYFTVSDSNGNATSFINSVYVEFGSAIVPRKFGGFVMHNRGSNFNLTKGSKNCLEPNKRPYHTIIPSMITDPKTGDLEYSFGNMGGFMQPTGHVQHFLNLILFQLSPQESLDKPRICLSPHPKCLHLDRGLGSNGPVSTPVTLVSVEDDLEAETVNNLRSLGHDVEVVTGMNRSLFGRGQIIKKTNLFNNQGFLYSAGSDKRGDGCAIPLI</sequence>